<gene>
    <name evidence="1" type="ORF">FGL95_25325</name>
</gene>
<name>A0A848KJT2_9NOCA</name>
<accession>A0A848KJT2</accession>
<protein>
    <submittedName>
        <fullName evidence="1">Uncharacterized protein</fullName>
    </submittedName>
</protein>
<keyword evidence="2" id="KW-1185">Reference proteome</keyword>
<organism evidence="1 2">
    <name type="scientific">Antrihabitans stalactiti</name>
    <dbReference type="NCBI Taxonomy" id="2584121"/>
    <lineage>
        <taxon>Bacteria</taxon>
        <taxon>Bacillati</taxon>
        <taxon>Actinomycetota</taxon>
        <taxon>Actinomycetes</taxon>
        <taxon>Mycobacteriales</taxon>
        <taxon>Nocardiaceae</taxon>
        <taxon>Antrihabitans</taxon>
    </lineage>
</organism>
<dbReference type="RefSeq" id="WP_169592555.1">
    <property type="nucleotide sequence ID" value="NZ_VCQU01000010.1"/>
</dbReference>
<dbReference type="EMBL" id="VCQU01000010">
    <property type="protein sequence ID" value="NMN98371.1"/>
    <property type="molecule type" value="Genomic_DNA"/>
</dbReference>
<comment type="caution">
    <text evidence="1">The sequence shown here is derived from an EMBL/GenBank/DDBJ whole genome shotgun (WGS) entry which is preliminary data.</text>
</comment>
<evidence type="ECO:0000313" key="1">
    <source>
        <dbReference type="EMBL" id="NMN98371.1"/>
    </source>
</evidence>
<proteinExistence type="predicted"/>
<reference evidence="1 2" key="2">
    <citation type="submission" date="2020-06" db="EMBL/GenBank/DDBJ databases">
        <title>Antribacter stalactiti gen. nov., sp. nov., a new member of the family Nacardiaceae isolated from a cave.</title>
        <authorList>
            <person name="Kim I.S."/>
        </authorList>
    </citation>
    <scope>NUCLEOTIDE SEQUENCE [LARGE SCALE GENOMIC DNA]</scope>
    <source>
        <strain evidence="1 2">YC2-7</strain>
    </source>
</reference>
<dbReference type="AlphaFoldDB" id="A0A848KJT2"/>
<evidence type="ECO:0000313" key="2">
    <source>
        <dbReference type="Proteomes" id="UP000535543"/>
    </source>
</evidence>
<dbReference type="Proteomes" id="UP000535543">
    <property type="component" value="Unassembled WGS sequence"/>
</dbReference>
<sequence length="70" mass="7640">MNVLIEMTALSISRSASCADSEQLAAWFEAKARLHEHLAVESAADRARESALAVEAHEHSLRLLRGRAIA</sequence>
<reference evidence="1 2" key="1">
    <citation type="submission" date="2019-05" db="EMBL/GenBank/DDBJ databases">
        <authorList>
            <person name="Lee S.D."/>
        </authorList>
    </citation>
    <scope>NUCLEOTIDE SEQUENCE [LARGE SCALE GENOMIC DNA]</scope>
    <source>
        <strain evidence="1 2">YC2-7</strain>
    </source>
</reference>